<dbReference type="PANTHER" id="PTHR45947:SF3">
    <property type="entry name" value="SULFOQUINOVOSYL TRANSFERASE SQD2"/>
    <property type="match status" value="1"/>
</dbReference>
<dbReference type="OrthoDB" id="9810929at2"/>
<name>A0A0P6WZQ6_9CHLR</name>
<evidence type="ECO:0008006" key="5">
    <source>
        <dbReference type="Google" id="ProtNLM"/>
    </source>
</evidence>
<dbReference type="PANTHER" id="PTHR45947">
    <property type="entry name" value="SULFOQUINOVOSYL TRANSFERASE SQD2"/>
    <property type="match status" value="1"/>
</dbReference>
<dbReference type="AlphaFoldDB" id="A0A0P6WZQ6"/>
<protein>
    <recommendedName>
        <fullName evidence="5">Glycosyltransferase family 1 protein</fullName>
    </recommendedName>
</protein>
<keyword evidence="4" id="KW-1185">Reference proteome</keyword>
<dbReference type="RefSeq" id="WP_061913437.1">
    <property type="nucleotide sequence ID" value="NZ_DF967971.1"/>
</dbReference>
<accession>A0A0P6WZQ6</accession>
<dbReference type="CDD" id="cd03801">
    <property type="entry name" value="GT4_PimA-like"/>
    <property type="match status" value="1"/>
</dbReference>
<evidence type="ECO:0000313" key="4">
    <source>
        <dbReference type="Proteomes" id="UP000050514"/>
    </source>
</evidence>
<organism evidence="3 4">
    <name type="scientific">Bellilinea caldifistulae</name>
    <dbReference type="NCBI Taxonomy" id="360411"/>
    <lineage>
        <taxon>Bacteria</taxon>
        <taxon>Bacillati</taxon>
        <taxon>Chloroflexota</taxon>
        <taxon>Anaerolineae</taxon>
        <taxon>Anaerolineales</taxon>
        <taxon>Anaerolineaceae</taxon>
        <taxon>Bellilinea</taxon>
    </lineage>
</organism>
<dbReference type="Pfam" id="PF00534">
    <property type="entry name" value="Glycos_transf_1"/>
    <property type="match status" value="1"/>
</dbReference>
<reference evidence="3 4" key="1">
    <citation type="submission" date="2015-07" db="EMBL/GenBank/DDBJ databases">
        <title>Draft genome of Bellilinea caldifistulae DSM 17877.</title>
        <authorList>
            <person name="Hemp J."/>
            <person name="Ward L.M."/>
            <person name="Pace L.A."/>
            <person name="Fischer W.W."/>
        </authorList>
    </citation>
    <scope>NUCLEOTIDE SEQUENCE [LARGE SCALE GENOMIC DNA]</scope>
    <source>
        <strain evidence="3 4">GOMI-1</strain>
    </source>
</reference>
<feature type="domain" description="Glycosyltransferase subfamily 4-like N-terminal" evidence="2">
    <location>
        <begin position="2"/>
        <end position="140"/>
    </location>
</feature>
<dbReference type="Proteomes" id="UP000050514">
    <property type="component" value="Unassembled WGS sequence"/>
</dbReference>
<dbReference type="Gene3D" id="3.40.50.2000">
    <property type="entry name" value="Glycogen Phosphorylase B"/>
    <property type="match status" value="2"/>
</dbReference>
<dbReference type="InterPro" id="IPR050194">
    <property type="entry name" value="Glycosyltransferase_grp1"/>
</dbReference>
<dbReference type="EMBL" id="LGHJ01000024">
    <property type="protein sequence ID" value="KPL72324.1"/>
    <property type="molecule type" value="Genomic_DNA"/>
</dbReference>
<evidence type="ECO:0000313" key="3">
    <source>
        <dbReference type="EMBL" id="KPL72324.1"/>
    </source>
</evidence>
<sequence length="385" mass="43488">MKILYFSRDYTPHDHRFLSALAQSPHTIYYLRLERQPRQLEDRPLPPQVEQVVWQGGRQSAGWRDYPRLLRDLKRVIRQIQPDVIHVGPIQSAAFLAALSGFQPLVSMSWGSDLLLDAGRSAWMRWVTRFTLRRTTVLAADCRTVQIKAASFGFPAERVVLFPWGVDLTQFRPGRAEEFRTRRGWQEAFVVLSLRTWEPLYGVDVVARGFARAARQNPRLRLLLLGGGSQAGLIRTIFQQEGVLEQVFFGGQVNGDELPQYYQAADLYVSASHSDGSSVSLMEALASGLPVLVSDIPSNREWVTDGQEGWLFPDGDDLALSEGILRAAGQPEVLAPMKLAARRLAEERANWPVNFQRLLEAYQRAVDLHRSSLSSISKPLKEQQP</sequence>
<dbReference type="InterPro" id="IPR001296">
    <property type="entry name" value="Glyco_trans_1"/>
</dbReference>
<feature type="domain" description="Glycosyl transferase family 1" evidence="1">
    <location>
        <begin position="180"/>
        <end position="341"/>
    </location>
</feature>
<evidence type="ECO:0000259" key="2">
    <source>
        <dbReference type="Pfam" id="PF13477"/>
    </source>
</evidence>
<evidence type="ECO:0000259" key="1">
    <source>
        <dbReference type="Pfam" id="PF00534"/>
    </source>
</evidence>
<dbReference type="Pfam" id="PF13477">
    <property type="entry name" value="Glyco_trans_4_2"/>
    <property type="match status" value="1"/>
</dbReference>
<dbReference type="SUPFAM" id="SSF53756">
    <property type="entry name" value="UDP-Glycosyltransferase/glycogen phosphorylase"/>
    <property type="match status" value="1"/>
</dbReference>
<gene>
    <name evidence="3" type="ORF">AC812_15930</name>
</gene>
<dbReference type="GO" id="GO:0016757">
    <property type="term" value="F:glycosyltransferase activity"/>
    <property type="evidence" value="ECO:0007669"/>
    <property type="project" value="InterPro"/>
</dbReference>
<dbReference type="STRING" id="360411.AC812_15930"/>
<comment type="caution">
    <text evidence="3">The sequence shown here is derived from an EMBL/GenBank/DDBJ whole genome shotgun (WGS) entry which is preliminary data.</text>
</comment>
<dbReference type="InterPro" id="IPR028098">
    <property type="entry name" value="Glyco_trans_4-like_N"/>
</dbReference>
<proteinExistence type="predicted"/>